<proteinExistence type="predicted"/>
<evidence type="ECO:0000313" key="3">
    <source>
        <dbReference type="Proteomes" id="UP001341840"/>
    </source>
</evidence>
<evidence type="ECO:0000259" key="1">
    <source>
        <dbReference type="Pfam" id="PF03108"/>
    </source>
</evidence>
<dbReference type="Proteomes" id="UP001341840">
    <property type="component" value="Unassembled WGS sequence"/>
</dbReference>
<reference evidence="2 3" key="1">
    <citation type="journal article" date="2023" name="Plants (Basel)">
        <title>Bridging the Gap: Combining Genomics and Transcriptomics Approaches to Understand Stylosanthes scabra, an Orphan Legume from the Brazilian Caatinga.</title>
        <authorList>
            <person name="Ferreira-Neto J.R.C."/>
            <person name="da Silva M.D."/>
            <person name="Binneck E."/>
            <person name="de Melo N.F."/>
            <person name="da Silva R.H."/>
            <person name="de Melo A.L.T.M."/>
            <person name="Pandolfi V."/>
            <person name="Bustamante F.O."/>
            <person name="Brasileiro-Vidal A.C."/>
            <person name="Benko-Iseppon A.M."/>
        </authorList>
    </citation>
    <scope>NUCLEOTIDE SEQUENCE [LARGE SCALE GENOMIC DNA]</scope>
    <source>
        <tissue evidence="2">Leaves</tissue>
    </source>
</reference>
<comment type="caution">
    <text evidence="2">The sequence shown here is derived from an EMBL/GenBank/DDBJ whole genome shotgun (WGS) entry which is preliminary data.</text>
</comment>
<dbReference type="Pfam" id="PF03108">
    <property type="entry name" value="DBD_Tnp_Mut"/>
    <property type="match status" value="1"/>
</dbReference>
<sequence>MFYREKDRNRQSGASRAPVFCNFPGMFRLRNDEDVLLVLAWHNHYPAIHVLEIFVILNDLCEGSSSNVGFDTLSSGTIKTNIRRMMLDLNMPPEGSMEGSNSNSDVILEKSLHGDLESHEGSVVGNPMTNPYQMRTEHVDILDEEEEEINYFTDSLAACSDPTKYFPNVQSSYSRVFFKSRRPDDDSTNEFKIGQQFQNKEVVLMAVTMYNIKRAMEYKILENNNWNYSVHCTHFGMGCKWGIHVSYHQTCGKWEVNRYNGVPILVRKHQ</sequence>
<accession>A0ABU6T644</accession>
<name>A0ABU6T644_9FABA</name>
<feature type="domain" description="Transposase MuDR plant" evidence="1">
    <location>
        <begin position="192"/>
        <end position="251"/>
    </location>
</feature>
<keyword evidence="3" id="KW-1185">Reference proteome</keyword>
<organism evidence="2 3">
    <name type="scientific">Stylosanthes scabra</name>
    <dbReference type="NCBI Taxonomy" id="79078"/>
    <lineage>
        <taxon>Eukaryota</taxon>
        <taxon>Viridiplantae</taxon>
        <taxon>Streptophyta</taxon>
        <taxon>Embryophyta</taxon>
        <taxon>Tracheophyta</taxon>
        <taxon>Spermatophyta</taxon>
        <taxon>Magnoliopsida</taxon>
        <taxon>eudicotyledons</taxon>
        <taxon>Gunneridae</taxon>
        <taxon>Pentapetalae</taxon>
        <taxon>rosids</taxon>
        <taxon>fabids</taxon>
        <taxon>Fabales</taxon>
        <taxon>Fabaceae</taxon>
        <taxon>Papilionoideae</taxon>
        <taxon>50 kb inversion clade</taxon>
        <taxon>dalbergioids sensu lato</taxon>
        <taxon>Dalbergieae</taxon>
        <taxon>Pterocarpus clade</taxon>
        <taxon>Stylosanthes</taxon>
    </lineage>
</organism>
<dbReference type="EMBL" id="JASCZI010090642">
    <property type="protein sequence ID" value="MED6143809.1"/>
    <property type="molecule type" value="Genomic_DNA"/>
</dbReference>
<dbReference type="InterPro" id="IPR004332">
    <property type="entry name" value="Transposase_MuDR"/>
</dbReference>
<evidence type="ECO:0000313" key="2">
    <source>
        <dbReference type="EMBL" id="MED6143809.1"/>
    </source>
</evidence>
<protein>
    <recommendedName>
        <fullName evidence="1">Transposase MuDR plant domain-containing protein</fullName>
    </recommendedName>
</protein>
<gene>
    <name evidence="2" type="ORF">PIB30_009309</name>
</gene>